<protein>
    <submittedName>
        <fullName evidence="1">Uncharacterized protein</fullName>
    </submittedName>
</protein>
<dbReference type="EMBL" id="GGEC01093733">
    <property type="protein sequence ID" value="MBX74217.1"/>
    <property type="molecule type" value="Transcribed_RNA"/>
</dbReference>
<proteinExistence type="predicted"/>
<organism evidence="1">
    <name type="scientific">Rhizophora mucronata</name>
    <name type="common">Asiatic mangrove</name>
    <dbReference type="NCBI Taxonomy" id="61149"/>
    <lineage>
        <taxon>Eukaryota</taxon>
        <taxon>Viridiplantae</taxon>
        <taxon>Streptophyta</taxon>
        <taxon>Embryophyta</taxon>
        <taxon>Tracheophyta</taxon>
        <taxon>Spermatophyta</taxon>
        <taxon>Magnoliopsida</taxon>
        <taxon>eudicotyledons</taxon>
        <taxon>Gunneridae</taxon>
        <taxon>Pentapetalae</taxon>
        <taxon>rosids</taxon>
        <taxon>fabids</taxon>
        <taxon>Malpighiales</taxon>
        <taxon>Rhizophoraceae</taxon>
        <taxon>Rhizophora</taxon>
    </lineage>
</organism>
<sequence>MFGKGLSSLLLDIDWDHSMDCFSFLC</sequence>
<reference evidence="1" key="1">
    <citation type="submission" date="2018-02" db="EMBL/GenBank/DDBJ databases">
        <title>Rhizophora mucronata_Transcriptome.</title>
        <authorList>
            <person name="Meera S.P."/>
            <person name="Sreeshan A."/>
            <person name="Augustine A."/>
        </authorList>
    </citation>
    <scope>NUCLEOTIDE SEQUENCE</scope>
    <source>
        <tissue evidence="1">Leaf</tissue>
    </source>
</reference>
<evidence type="ECO:0000313" key="1">
    <source>
        <dbReference type="EMBL" id="MBX74217.1"/>
    </source>
</evidence>
<dbReference type="AlphaFoldDB" id="A0A2P2R4Y7"/>
<accession>A0A2P2R4Y7</accession>
<name>A0A2P2R4Y7_RHIMU</name>